<dbReference type="Proteomes" id="UP000008142">
    <property type="component" value="Unassembled WGS sequence"/>
</dbReference>
<dbReference type="EMBL" id="DS990636">
    <property type="protein sequence ID" value="EGC41111.1"/>
    <property type="molecule type" value="Genomic_DNA"/>
</dbReference>
<dbReference type="OMA" id="FIGHNDP"/>
<protein>
    <submittedName>
        <fullName evidence="1">Predicted protein</fullName>
    </submittedName>
</protein>
<reference evidence="2" key="1">
    <citation type="submission" date="2008-07" db="EMBL/GenBank/DDBJ databases">
        <title>Annotation of Ajellomyces capsulatus strain H88.</title>
        <authorList>
            <person name="Champion M."/>
            <person name="Cuomo C."/>
            <person name="Ma L.-J."/>
            <person name="Henn M.R."/>
            <person name="Sil A."/>
            <person name="Goldman B."/>
            <person name="Young S.K."/>
            <person name="Kodira C.D."/>
            <person name="Zeng Q."/>
            <person name="Koehrsen M."/>
            <person name="Alvarado L."/>
            <person name="Berlin A."/>
            <person name="Borenstein D."/>
            <person name="Chen Z."/>
            <person name="Engels R."/>
            <person name="Freedman E."/>
            <person name="Gellesch M."/>
            <person name="Goldberg J."/>
            <person name="Griggs A."/>
            <person name="Gujja S."/>
            <person name="Heiman D."/>
            <person name="Hepburn T."/>
            <person name="Howarth C."/>
            <person name="Jen D."/>
            <person name="Larson L."/>
            <person name="Lewis B."/>
            <person name="Mehta T."/>
            <person name="Park D."/>
            <person name="Pearson M."/>
            <person name="Roberts A."/>
            <person name="Saif S."/>
            <person name="Shea T."/>
            <person name="Shenoy N."/>
            <person name="Sisk P."/>
            <person name="Stolte C."/>
            <person name="Sykes S."/>
            <person name="Walk T."/>
            <person name="White J."/>
            <person name="Yandava C."/>
            <person name="Klein B."/>
            <person name="McEwen J.G."/>
            <person name="Puccia R."/>
            <person name="Goldman G.H."/>
            <person name="Felipe M.S."/>
            <person name="Nino-Vega G."/>
            <person name="San-Blas G."/>
            <person name="Taylor J."/>
            <person name="Mendoza L."/>
            <person name="Galagan J."/>
            <person name="Nusbaum C."/>
            <person name="Birren B."/>
        </authorList>
    </citation>
    <scope>NUCLEOTIDE SEQUENCE [LARGE SCALE GENOMIC DNA]</scope>
    <source>
        <strain evidence="2">H88</strain>
    </source>
</reference>
<accession>F0U9L4</accession>
<dbReference type="AlphaFoldDB" id="F0U9L4"/>
<sequence>MSMSNVGIMGFIGHNDPMCAIASASIGGQPKALELQRVKAVWDNNPVCDHGAKELGPLGLQCGIIMRTSEVPPQGWYTRLRAGLKKSIRNIKPHPANHLGNGILHQ</sequence>
<proteinExistence type="predicted"/>
<evidence type="ECO:0000313" key="2">
    <source>
        <dbReference type="Proteomes" id="UP000008142"/>
    </source>
</evidence>
<evidence type="ECO:0000313" key="1">
    <source>
        <dbReference type="EMBL" id="EGC41111.1"/>
    </source>
</evidence>
<organism evidence="2">
    <name type="scientific">Ajellomyces capsulatus (strain H88)</name>
    <name type="common">Darling's disease fungus</name>
    <name type="synonym">Histoplasma capsulatum</name>
    <dbReference type="NCBI Taxonomy" id="544711"/>
    <lineage>
        <taxon>Eukaryota</taxon>
        <taxon>Fungi</taxon>
        <taxon>Dikarya</taxon>
        <taxon>Ascomycota</taxon>
        <taxon>Pezizomycotina</taxon>
        <taxon>Eurotiomycetes</taxon>
        <taxon>Eurotiomycetidae</taxon>
        <taxon>Onygenales</taxon>
        <taxon>Ajellomycetaceae</taxon>
        <taxon>Histoplasma</taxon>
    </lineage>
</organism>
<name>F0U9L4_AJEC8</name>
<gene>
    <name evidence="1" type="ORF">HCEG_00473</name>
</gene>
<dbReference type="HOGENOM" id="CLU_2222472_0_0_1"/>